<dbReference type="SUPFAM" id="SSF53335">
    <property type="entry name" value="S-adenosyl-L-methionine-dependent methyltransferases"/>
    <property type="match status" value="1"/>
</dbReference>
<feature type="compositionally biased region" description="Polar residues" evidence="7">
    <location>
        <begin position="176"/>
        <end position="195"/>
    </location>
</feature>
<evidence type="ECO:0000256" key="7">
    <source>
        <dbReference type="SAM" id="MobiDB-lite"/>
    </source>
</evidence>
<reference evidence="10" key="1">
    <citation type="submission" date="2017-04" db="EMBL/GenBank/DDBJ databases">
        <title>Population genomics of picophytoplankton unveils novel chromosome hypervariability.</title>
        <authorList>
            <consortium name="DOE Joint Genome Institute"/>
            <person name="Blanc-Mathieu R."/>
            <person name="Krasovec M."/>
            <person name="Hebrard M."/>
            <person name="Yau S."/>
            <person name="Desgranges E."/>
            <person name="Martin J."/>
            <person name="Schackwitz W."/>
            <person name="Kuo A."/>
            <person name="Salin G."/>
            <person name="Donnadieu C."/>
            <person name="Desdevises Y."/>
            <person name="Sanchez-Ferandin S."/>
            <person name="Moreau H."/>
            <person name="Rivals E."/>
            <person name="Grigoriev I.V."/>
            <person name="Grimsley N."/>
            <person name="Eyre-Walker A."/>
            <person name="Piganeau G."/>
        </authorList>
    </citation>
    <scope>NUCLEOTIDE SEQUENCE [LARGE SCALE GENOMIC DNA]</scope>
    <source>
        <strain evidence="10">RCC 1115</strain>
    </source>
</reference>
<organism evidence="10">
    <name type="scientific">Ostreococcus tauri</name>
    <name type="common">Marine green alga</name>
    <dbReference type="NCBI Taxonomy" id="70448"/>
    <lineage>
        <taxon>Eukaryota</taxon>
        <taxon>Viridiplantae</taxon>
        <taxon>Chlorophyta</taxon>
        <taxon>Mamiellophyceae</taxon>
        <taxon>Mamiellales</taxon>
        <taxon>Bathycoccaceae</taxon>
        <taxon>Ostreococcus</taxon>
    </lineage>
</organism>
<dbReference type="CDD" id="cd02440">
    <property type="entry name" value="AdoMet_MTases"/>
    <property type="match status" value="1"/>
</dbReference>
<keyword evidence="3 10" id="KW-0808">Transferase</keyword>
<evidence type="ECO:0000256" key="4">
    <source>
        <dbReference type="ARBA" id="ARBA00022692"/>
    </source>
</evidence>
<keyword evidence="6" id="KW-0472">Membrane</keyword>
<dbReference type="GO" id="GO:0016757">
    <property type="term" value="F:glycosyltransferase activity"/>
    <property type="evidence" value="ECO:0007669"/>
    <property type="project" value="UniProtKB-KW"/>
</dbReference>
<keyword evidence="5" id="KW-1133">Transmembrane helix</keyword>
<dbReference type="eggNOG" id="ENOG502QQNK">
    <property type="taxonomic scope" value="Eukaryota"/>
</dbReference>
<comment type="subcellular location">
    <subcellularLocation>
        <location evidence="1">Membrane</location>
        <topology evidence="1">Single-pass membrane protein</topology>
    </subcellularLocation>
</comment>
<feature type="compositionally biased region" description="Polar residues" evidence="7">
    <location>
        <begin position="79"/>
        <end position="91"/>
    </location>
</feature>
<accession>A0A1Y5I7B1</accession>
<feature type="region of interest" description="Disordered" evidence="7">
    <location>
        <begin position="43"/>
        <end position="99"/>
    </location>
</feature>
<evidence type="ECO:0000256" key="2">
    <source>
        <dbReference type="ARBA" id="ARBA00022676"/>
    </source>
</evidence>
<dbReference type="InterPro" id="IPR056508">
    <property type="entry name" value="HPAT-like"/>
</dbReference>
<feature type="compositionally biased region" description="Basic and acidic residues" evidence="7">
    <location>
        <begin position="43"/>
        <end position="52"/>
    </location>
</feature>
<feature type="region of interest" description="Disordered" evidence="7">
    <location>
        <begin position="176"/>
        <end position="207"/>
    </location>
</feature>
<evidence type="ECO:0000256" key="1">
    <source>
        <dbReference type="ARBA" id="ARBA00004167"/>
    </source>
</evidence>
<dbReference type="Pfam" id="PF23452">
    <property type="entry name" value="HPAT"/>
    <property type="match status" value="1"/>
</dbReference>
<dbReference type="Gene3D" id="3.50.4.10">
    <property type="entry name" value="Hepatocyte Growth Factor"/>
    <property type="match status" value="1"/>
</dbReference>
<evidence type="ECO:0000313" key="10">
    <source>
        <dbReference type="EMBL" id="OUS45321.1"/>
    </source>
</evidence>
<evidence type="ECO:0000256" key="6">
    <source>
        <dbReference type="ARBA" id="ARBA00023136"/>
    </source>
</evidence>
<dbReference type="AlphaFoldDB" id="A0A1Y5I7B1"/>
<dbReference type="InterPro" id="IPR025714">
    <property type="entry name" value="Methyltranfer_dom"/>
</dbReference>
<dbReference type="Proteomes" id="UP000195557">
    <property type="component" value="Unassembled WGS sequence"/>
</dbReference>
<dbReference type="GO" id="GO:0032259">
    <property type="term" value="P:methylation"/>
    <property type="evidence" value="ECO:0007669"/>
    <property type="project" value="UniProtKB-KW"/>
</dbReference>
<dbReference type="InterPro" id="IPR044845">
    <property type="entry name" value="HPAT/SRGT1-like"/>
</dbReference>
<dbReference type="PANTHER" id="PTHR31485:SF4">
    <property type="entry name" value="HYDROXYPROLINE O-ARABINOSYLTRANSFERASE RDN1"/>
    <property type="match status" value="1"/>
</dbReference>
<dbReference type="PANTHER" id="PTHR31485">
    <property type="entry name" value="PEPTIDYL SERINE ALPHA-GALACTOSYLTRANSFERASE"/>
    <property type="match status" value="1"/>
</dbReference>
<dbReference type="EMBL" id="KZ155790">
    <property type="protein sequence ID" value="OUS45321.1"/>
    <property type="molecule type" value="Genomic_DNA"/>
</dbReference>
<name>A0A1Y5I7B1_OSTTA</name>
<dbReference type="Gene3D" id="3.40.50.150">
    <property type="entry name" value="Vaccinia Virus protein VP39"/>
    <property type="match status" value="1"/>
</dbReference>
<feature type="domain" description="Methyltransferase" evidence="8">
    <location>
        <begin position="653"/>
        <end position="803"/>
    </location>
</feature>
<protein>
    <submittedName>
        <fullName evidence="10">UbiE/COQ5 methyltransferase</fullName>
    </submittedName>
</protein>
<dbReference type="Gene3D" id="3.40.5.100">
    <property type="match status" value="1"/>
</dbReference>
<evidence type="ECO:0000256" key="5">
    <source>
        <dbReference type="ARBA" id="ARBA00022989"/>
    </source>
</evidence>
<evidence type="ECO:0000259" key="8">
    <source>
        <dbReference type="Pfam" id="PF13847"/>
    </source>
</evidence>
<feature type="domain" description="Hydroxyproline O-arabinosyltransferase-like" evidence="9">
    <location>
        <begin position="211"/>
        <end position="505"/>
    </location>
</feature>
<dbReference type="InterPro" id="IPR029063">
    <property type="entry name" value="SAM-dependent_MTases_sf"/>
</dbReference>
<evidence type="ECO:0000259" key="9">
    <source>
        <dbReference type="Pfam" id="PF23452"/>
    </source>
</evidence>
<keyword evidence="10" id="KW-0489">Methyltransferase</keyword>
<gene>
    <name evidence="10" type="ORF">BE221DRAFT_97226</name>
</gene>
<dbReference type="GO" id="GO:0016020">
    <property type="term" value="C:membrane"/>
    <property type="evidence" value="ECO:0007669"/>
    <property type="project" value="UniProtKB-SubCell"/>
</dbReference>
<dbReference type="GO" id="GO:0008168">
    <property type="term" value="F:methyltransferase activity"/>
    <property type="evidence" value="ECO:0007669"/>
    <property type="project" value="UniProtKB-KW"/>
</dbReference>
<dbReference type="Pfam" id="PF13847">
    <property type="entry name" value="Methyltransf_31"/>
    <property type="match status" value="1"/>
</dbReference>
<proteinExistence type="predicted"/>
<evidence type="ECO:0000256" key="3">
    <source>
        <dbReference type="ARBA" id="ARBA00022679"/>
    </source>
</evidence>
<sequence length="942" mass="104865">MSARPPRRRLHSRVFLVLLAAYLSFFALPAFKSIRDDPVVERERELTRDDARTLIAEPSTDDRDVPVASEPVDDAPRAQSPQAPSHASTPTKAAWGGRKRSTRALKLSEFAPREHFEGAGDVVKWGQDFFVESARKCHDECVRLKDKGCTTWVWCADANGCLGQKHKSCWLKKQAKPQSMQGTKAKSNPWTSGSIYEQDDARGDPDPKRKFHVVMTTNKAVYQGWQARVMYYHYKKQKALQGPNGQMGGFTRVLHDDSDGLEEEIPTCRVDRLEDELGFVVLSRPYAFIQFFKKCPPIEEEFILMAEPDHVYIKPLPNLMRGDTPAAFPFFYIVPKDKPEIVKRFLPGIKDEEIPNIDGIGSSPVFIRKDDLERLAPEWASMSVALQKDKEAKDAWGWVIEMYGYTLAAYKLGIEHDMRPQLQSQPPWDKEIGDFLSIHFTYGMDYDLQGKFTPGKVGAWRFDKRSYQNAYPPKNIPSPPEGTDNDLVRLFIDAVNEASANLPDWGKQSSARVARFAFANVSALLIRTPPRECSPLTTKRRRRTPTHDVYRVSRACARRTMRQNVKTRAKADGLSTLLGATIIAPGGDVAVRESVQKYYGETLSTSEDLKTSACCTPGDQIPREVRDALRDVPDEVKAKYYGCGSPTPTGIEGLRVLDLGSGSGRDCYVAARLVGANGSVTGVDMTDGQLEVARKYADEYCTKTLGYAESNMKFVKGTIEDLRAANVEDDSVDMIISNCVINLSPDKPAVLREAYRVLANGGEFYFSDVYCDRRLPDDLRSHEVLLGECLGGAMYIEDFKRLCVATGFTDPRVLAGHEIEVRDPALAELLGEAKFYSITYRLFKLPPGVLETLCEDYGQYAVYNGGISGSPNAYQLDDHHRFVKNKPMLVCGNTGSMVGETWLGKYFTLVGDRSTHYGLFDCGPSPVAAPSGSSAPAGGACC</sequence>
<keyword evidence="4" id="KW-0812">Transmembrane</keyword>
<keyword evidence="2" id="KW-0328">Glycosyltransferase</keyword>